<gene>
    <name evidence="12" type="primary">WBGene00306063</name>
</gene>
<dbReference type="GO" id="GO:0043249">
    <property type="term" value="P:erythrocyte maturation"/>
    <property type="evidence" value="ECO:0007669"/>
    <property type="project" value="UniProtKB-KW"/>
</dbReference>
<dbReference type="GO" id="GO:0005737">
    <property type="term" value="C:cytoplasm"/>
    <property type="evidence" value="ECO:0000318"/>
    <property type="project" value="GO_Central"/>
</dbReference>
<proteinExistence type="predicted"/>
<evidence type="ECO:0000256" key="4">
    <source>
        <dbReference type="ARBA" id="ARBA00022490"/>
    </source>
</evidence>
<dbReference type="CDD" id="cd16659">
    <property type="entry name" value="RING-Ubox_Emp"/>
    <property type="match status" value="1"/>
</dbReference>
<dbReference type="PROSITE" id="PS51867">
    <property type="entry name" value="ZF_RING_GID"/>
    <property type="match status" value="1"/>
</dbReference>
<dbReference type="GO" id="GO:0061630">
    <property type="term" value="F:ubiquitin protein ligase activity"/>
    <property type="evidence" value="ECO:0007669"/>
    <property type="project" value="InterPro"/>
</dbReference>
<dbReference type="InterPro" id="IPR006594">
    <property type="entry name" value="LisH"/>
</dbReference>
<dbReference type="GO" id="GO:0008270">
    <property type="term" value="F:zinc ion binding"/>
    <property type="evidence" value="ECO:0007669"/>
    <property type="project" value="UniProtKB-KW"/>
</dbReference>
<keyword evidence="6 10" id="KW-0863">Zinc-finger</keyword>
<dbReference type="AlphaFoldDB" id="A0A8R1V5S3"/>
<evidence type="ECO:0000256" key="7">
    <source>
        <dbReference type="ARBA" id="ARBA00022833"/>
    </source>
</evidence>
<sequence length="479" mass="55480">MAGNAAPRYDSLTAVEYSTLRVPYETLNRKFRQIQKNLERASFRFSKENEMNLKKKLREGKEGKECKAEELAAPLSSAISSLDETIAMATQSIDEEIRIVDEMMTRISFLQRGMTLKDSDDIETKKMWNLKRTDKMVAEQLLRFGYIDTAKMLVRESHIEPLVDIEPYEKAGIVVQSLMNRDTSSLHEWINEHRSRLKKVPGHLEASMWMQDAIERVRKGDKIDALTIIRKHVTPSGQNGKRKGSKDGGGDVEMIEEGKKKEIDDNRFPPHFSQVTLLIALGKGKEDNKEKEAAYNRMLDDERWTELLNMFRATFAALYQLPEHTAFSVALQVGLCAHKTPWCTPDGNKVRAARRKRERQEIEDERAKNTYTMREQREYEEKRFKEEKERKKKDDCPCCDPVGHTIAEGLPLAHRTESRLFCSHTRELINEDNQPYQLPSGYVYGEKGLALLERDDDKYYCPRTGNIYDRSSALRLYIL</sequence>
<dbReference type="GO" id="GO:0034657">
    <property type="term" value="C:GID complex"/>
    <property type="evidence" value="ECO:0000318"/>
    <property type="project" value="GO_Central"/>
</dbReference>
<dbReference type="InterPro" id="IPR024964">
    <property type="entry name" value="CTLH/CRA"/>
</dbReference>
<keyword evidence="8" id="KW-0265">Erythrocyte maturation</keyword>
<accession>A0A8R1V5S3</accession>
<dbReference type="Pfam" id="PF10607">
    <property type="entry name" value="CTLH"/>
    <property type="match status" value="1"/>
</dbReference>
<organism evidence="12 13">
    <name type="scientific">Pristionchus pacificus</name>
    <name type="common">Parasitic nematode worm</name>
    <dbReference type="NCBI Taxonomy" id="54126"/>
    <lineage>
        <taxon>Eukaryota</taxon>
        <taxon>Metazoa</taxon>
        <taxon>Ecdysozoa</taxon>
        <taxon>Nematoda</taxon>
        <taxon>Chromadorea</taxon>
        <taxon>Rhabditida</taxon>
        <taxon>Rhabditina</taxon>
        <taxon>Diplogasteromorpha</taxon>
        <taxon>Diplogasteroidea</taxon>
        <taxon>Neodiplogasteridae</taxon>
        <taxon>Pristionchus</taxon>
    </lineage>
</organism>
<dbReference type="GO" id="GO:0005634">
    <property type="term" value="C:nucleus"/>
    <property type="evidence" value="ECO:0000318"/>
    <property type="project" value="GO_Central"/>
</dbReference>
<evidence type="ECO:0000256" key="5">
    <source>
        <dbReference type="ARBA" id="ARBA00022723"/>
    </source>
</evidence>
<evidence type="ECO:0000256" key="2">
    <source>
        <dbReference type="ARBA" id="ARBA00004496"/>
    </source>
</evidence>
<dbReference type="EnsemblMetazoa" id="PPA47420.2">
    <property type="protein sequence ID" value="PPA47420.2"/>
    <property type="gene ID" value="WBGene00306063"/>
</dbReference>
<evidence type="ECO:0000256" key="6">
    <source>
        <dbReference type="ARBA" id="ARBA00022771"/>
    </source>
</evidence>
<keyword evidence="4" id="KW-0963">Cytoplasm</keyword>
<evidence type="ECO:0000256" key="10">
    <source>
        <dbReference type="PROSITE-ProRule" id="PRU01215"/>
    </source>
</evidence>
<keyword evidence="7" id="KW-0862">Zinc</keyword>
<dbReference type="GO" id="GO:0016363">
    <property type="term" value="C:nuclear matrix"/>
    <property type="evidence" value="ECO:0007669"/>
    <property type="project" value="UniProtKB-SubCell"/>
</dbReference>
<evidence type="ECO:0000256" key="1">
    <source>
        <dbReference type="ARBA" id="ARBA00004109"/>
    </source>
</evidence>
<keyword evidence="5" id="KW-0479">Metal-binding</keyword>
<keyword evidence="13" id="KW-1185">Reference proteome</keyword>
<feature type="domain" description="RING-Gid-type" evidence="11">
    <location>
        <begin position="396"/>
        <end position="464"/>
    </location>
</feature>
<dbReference type="PROSITE" id="PS50896">
    <property type="entry name" value="LISH"/>
    <property type="match status" value="1"/>
</dbReference>
<dbReference type="InterPro" id="IPR044063">
    <property type="entry name" value="ZF_RING_GID"/>
</dbReference>
<dbReference type="Proteomes" id="UP000005239">
    <property type="component" value="Unassembled WGS sequence"/>
</dbReference>
<evidence type="ECO:0000259" key="11">
    <source>
        <dbReference type="PROSITE" id="PS51867"/>
    </source>
</evidence>
<comment type="subcellular location">
    <subcellularLocation>
        <location evidence="2">Cytoplasm</location>
    </subcellularLocation>
    <subcellularLocation>
        <location evidence="1">Nucleus matrix</location>
    </subcellularLocation>
</comment>
<dbReference type="PANTHER" id="PTHR12170:SF2">
    <property type="entry name" value="E3 UBIQUITIN-PROTEIN TRANSFERASE MAEA"/>
    <property type="match status" value="1"/>
</dbReference>
<reference evidence="13" key="1">
    <citation type="journal article" date="2008" name="Nat. Genet.">
        <title>The Pristionchus pacificus genome provides a unique perspective on nematode lifestyle and parasitism.</title>
        <authorList>
            <person name="Dieterich C."/>
            <person name="Clifton S.W."/>
            <person name="Schuster L.N."/>
            <person name="Chinwalla A."/>
            <person name="Delehaunty K."/>
            <person name="Dinkelacker I."/>
            <person name="Fulton L."/>
            <person name="Fulton R."/>
            <person name="Godfrey J."/>
            <person name="Minx P."/>
            <person name="Mitreva M."/>
            <person name="Roeseler W."/>
            <person name="Tian H."/>
            <person name="Witte H."/>
            <person name="Yang S.P."/>
            <person name="Wilson R.K."/>
            <person name="Sommer R.J."/>
        </authorList>
    </citation>
    <scope>NUCLEOTIDE SEQUENCE [LARGE SCALE GENOMIC DNA]</scope>
    <source>
        <strain evidence="13">PS312</strain>
    </source>
</reference>
<dbReference type="InterPro" id="IPR045098">
    <property type="entry name" value="Fyv10_fam"/>
</dbReference>
<name>A0A8R1V5S3_PRIPA</name>
<protein>
    <recommendedName>
        <fullName evidence="3">E3 ubiquitin-protein transferase MAEA</fullName>
    </recommendedName>
    <alternativeName>
        <fullName evidence="9">Macrophage erythroblast attacher</fullName>
    </alternativeName>
</protein>
<dbReference type="EnsemblMetazoa" id="PPA47420.1">
    <property type="protein sequence ID" value="PPA47420.1"/>
    <property type="gene ID" value="WBGene00306063"/>
</dbReference>
<evidence type="ECO:0000313" key="13">
    <source>
        <dbReference type="Proteomes" id="UP000005239"/>
    </source>
</evidence>
<reference evidence="12" key="2">
    <citation type="submission" date="2022-06" db="UniProtKB">
        <authorList>
            <consortium name="EnsemblMetazoa"/>
        </authorList>
    </citation>
    <scope>IDENTIFICATION</scope>
    <source>
        <strain evidence="12">PS312</strain>
    </source>
</reference>
<dbReference type="PANTHER" id="PTHR12170">
    <property type="entry name" value="MACROPHAGE ERYTHROBLAST ATTACHER-RELATED"/>
    <property type="match status" value="1"/>
</dbReference>
<evidence type="ECO:0000256" key="3">
    <source>
        <dbReference type="ARBA" id="ARBA00014384"/>
    </source>
</evidence>
<evidence type="ECO:0000256" key="8">
    <source>
        <dbReference type="ARBA" id="ARBA00023057"/>
    </source>
</evidence>
<evidence type="ECO:0000256" key="9">
    <source>
        <dbReference type="ARBA" id="ARBA00029678"/>
    </source>
</evidence>
<feature type="zinc finger region" description="RING-Gid-type" evidence="10">
    <location>
        <begin position="396"/>
        <end position="464"/>
    </location>
</feature>
<dbReference type="GO" id="GO:0043161">
    <property type="term" value="P:proteasome-mediated ubiquitin-dependent protein catabolic process"/>
    <property type="evidence" value="ECO:0000318"/>
    <property type="project" value="GO_Central"/>
</dbReference>
<evidence type="ECO:0000313" key="12">
    <source>
        <dbReference type="EnsemblMetazoa" id="PPA47420.1"/>
    </source>
</evidence>